<evidence type="ECO:0000256" key="1">
    <source>
        <dbReference type="SAM" id="MobiDB-lite"/>
    </source>
</evidence>
<evidence type="ECO:0000313" key="2">
    <source>
        <dbReference type="EMBL" id="DAF64527.1"/>
    </source>
</evidence>
<name>A0A8S5TN17_9CAUD</name>
<accession>A0A8S5TN17</accession>
<organism evidence="2">
    <name type="scientific">Myoviridae sp. ctu6J18</name>
    <dbReference type="NCBI Taxonomy" id="2827714"/>
    <lineage>
        <taxon>Viruses</taxon>
        <taxon>Duplodnaviria</taxon>
        <taxon>Heunggongvirae</taxon>
        <taxon>Uroviricota</taxon>
        <taxon>Caudoviricetes</taxon>
    </lineage>
</organism>
<protein>
    <submittedName>
        <fullName evidence="2">Uncharacterized protein</fullName>
    </submittedName>
</protein>
<dbReference type="EMBL" id="BK032862">
    <property type="protein sequence ID" value="DAF64527.1"/>
    <property type="molecule type" value="Genomic_DNA"/>
</dbReference>
<feature type="region of interest" description="Disordered" evidence="1">
    <location>
        <begin position="75"/>
        <end position="105"/>
    </location>
</feature>
<proteinExistence type="predicted"/>
<reference evidence="2" key="1">
    <citation type="journal article" date="2021" name="Proc. Natl. Acad. Sci. U.S.A.">
        <title>A Catalog of Tens of Thousands of Viruses from Human Metagenomes Reveals Hidden Associations with Chronic Diseases.</title>
        <authorList>
            <person name="Tisza M.J."/>
            <person name="Buck C.B."/>
        </authorList>
    </citation>
    <scope>NUCLEOTIDE SEQUENCE</scope>
    <source>
        <strain evidence="2">Ctu6J18</strain>
    </source>
</reference>
<sequence length="105" mass="11376">MKPIEQRIACAKGEILNAMATISTEHDLSATVMEGVLADILSEVKSQSKMELLNAYNKEVNDAQQEIKQLKEELEKAKAASKKTLKTEPDTDQEGGGDNGDAANN</sequence>